<dbReference type="PRINTS" id="PR00463">
    <property type="entry name" value="EP450I"/>
</dbReference>
<dbReference type="SUPFAM" id="SSF48264">
    <property type="entry name" value="Cytochrome P450"/>
    <property type="match status" value="1"/>
</dbReference>
<evidence type="ECO:0000313" key="11">
    <source>
        <dbReference type="Proteomes" id="UP000215902"/>
    </source>
</evidence>
<evidence type="ECO:0000256" key="2">
    <source>
        <dbReference type="ARBA" id="ARBA00010617"/>
    </source>
</evidence>
<protein>
    <recommendedName>
        <fullName evidence="12">Cytochrome P450</fullName>
    </recommendedName>
</protein>
<keyword evidence="9" id="KW-0472">Membrane</keyword>
<keyword evidence="11" id="KW-1185">Reference proteome</keyword>
<evidence type="ECO:0000256" key="5">
    <source>
        <dbReference type="ARBA" id="ARBA00023004"/>
    </source>
</evidence>
<dbReference type="Proteomes" id="UP000215902">
    <property type="component" value="Unassembled WGS sequence"/>
</dbReference>
<keyword evidence="3 7" id="KW-0479">Metal-binding</keyword>
<accession>A0A267EU23</accession>
<dbReference type="InterPro" id="IPR036396">
    <property type="entry name" value="Cyt_P450_sf"/>
</dbReference>
<dbReference type="AlphaFoldDB" id="A0A267EU23"/>
<dbReference type="GO" id="GO:0006082">
    <property type="term" value="P:organic acid metabolic process"/>
    <property type="evidence" value="ECO:0007669"/>
    <property type="project" value="TreeGrafter"/>
</dbReference>
<evidence type="ECO:0000256" key="1">
    <source>
        <dbReference type="ARBA" id="ARBA00001971"/>
    </source>
</evidence>
<feature type="transmembrane region" description="Helical" evidence="9">
    <location>
        <begin position="44"/>
        <end position="61"/>
    </location>
</feature>
<evidence type="ECO:0008006" key="12">
    <source>
        <dbReference type="Google" id="ProtNLM"/>
    </source>
</evidence>
<dbReference type="GO" id="GO:0006805">
    <property type="term" value="P:xenobiotic metabolic process"/>
    <property type="evidence" value="ECO:0007669"/>
    <property type="project" value="TreeGrafter"/>
</dbReference>
<keyword evidence="9" id="KW-0812">Transmembrane</keyword>
<evidence type="ECO:0000256" key="4">
    <source>
        <dbReference type="ARBA" id="ARBA00023002"/>
    </source>
</evidence>
<dbReference type="InterPro" id="IPR050182">
    <property type="entry name" value="Cytochrome_P450_fam2"/>
</dbReference>
<dbReference type="PANTHER" id="PTHR24300:SF403">
    <property type="entry name" value="CYTOCHROME P450 306A1"/>
    <property type="match status" value="1"/>
</dbReference>
<keyword evidence="5 7" id="KW-0408">Iron</keyword>
<dbReference type="PRINTS" id="PR00385">
    <property type="entry name" value="P450"/>
</dbReference>
<comment type="similarity">
    <text evidence="2 8">Belongs to the cytochrome P450 family.</text>
</comment>
<feature type="binding site" description="axial binding residue" evidence="7">
    <location>
        <position position="452"/>
    </location>
    <ligand>
        <name>heme</name>
        <dbReference type="ChEBI" id="CHEBI:30413"/>
    </ligand>
    <ligandPart>
        <name>Fe</name>
        <dbReference type="ChEBI" id="CHEBI:18248"/>
    </ligandPart>
</feature>
<gene>
    <name evidence="10" type="ORF">BOX15_Mlig005044g1</name>
</gene>
<dbReference type="FunFam" id="1.10.630.10:FF:000036">
    <property type="entry name" value="CYtochrome P450 family"/>
    <property type="match status" value="1"/>
</dbReference>
<evidence type="ECO:0000256" key="8">
    <source>
        <dbReference type="RuleBase" id="RU000461"/>
    </source>
</evidence>
<keyword evidence="7 8" id="KW-0349">Heme</keyword>
<evidence type="ECO:0000256" key="7">
    <source>
        <dbReference type="PIRSR" id="PIRSR602401-1"/>
    </source>
</evidence>
<dbReference type="EMBL" id="NIVC01001694">
    <property type="protein sequence ID" value="PAA65001.1"/>
    <property type="molecule type" value="Genomic_DNA"/>
</dbReference>
<evidence type="ECO:0000256" key="6">
    <source>
        <dbReference type="ARBA" id="ARBA00023033"/>
    </source>
</evidence>
<keyword evidence="6 8" id="KW-0503">Monooxygenase</keyword>
<dbReference type="InterPro" id="IPR002401">
    <property type="entry name" value="Cyt_P450_E_grp-I"/>
</dbReference>
<dbReference type="GO" id="GO:0005506">
    <property type="term" value="F:iron ion binding"/>
    <property type="evidence" value="ECO:0007669"/>
    <property type="project" value="InterPro"/>
</dbReference>
<reference evidence="10 11" key="1">
    <citation type="submission" date="2017-06" db="EMBL/GenBank/DDBJ databases">
        <title>A platform for efficient transgenesis in Macrostomum lignano, a flatworm model organism for stem cell research.</title>
        <authorList>
            <person name="Berezikov E."/>
        </authorList>
    </citation>
    <scope>NUCLEOTIDE SEQUENCE [LARGE SCALE GENOMIC DNA]</scope>
    <source>
        <strain evidence="10">DV1</strain>
        <tissue evidence="10">Whole organism</tissue>
    </source>
</reference>
<dbReference type="InterPro" id="IPR001128">
    <property type="entry name" value="Cyt_P450"/>
</dbReference>
<dbReference type="GO" id="GO:0020037">
    <property type="term" value="F:heme binding"/>
    <property type="evidence" value="ECO:0007669"/>
    <property type="project" value="InterPro"/>
</dbReference>
<dbReference type="OrthoDB" id="2789670at2759"/>
<dbReference type="Pfam" id="PF00067">
    <property type="entry name" value="p450"/>
    <property type="match status" value="1"/>
</dbReference>
<dbReference type="GO" id="GO:0005737">
    <property type="term" value="C:cytoplasm"/>
    <property type="evidence" value="ECO:0007669"/>
    <property type="project" value="TreeGrafter"/>
</dbReference>
<evidence type="ECO:0000256" key="3">
    <source>
        <dbReference type="ARBA" id="ARBA00022723"/>
    </source>
</evidence>
<dbReference type="PROSITE" id="PS00086">
    <property type="entry name" value="CYTOCHROME_P450"/>
    <property type="match status" value="1"/>
</dbReference>
<comment type="cofactor">
    <cofactor evidence="1 7">
        <name>heme</name>
        <dbReference type="ChEBI" id="CHEBI:30413"/>
    </cofactor>
</comment>
<feature type="non-terminal residue" evidence="10">
    <location>
        <position position="1"/>
    </location>
</feature>
<organism evidence="10 11">
    <name type="scientific">Macrostomum lignano</name>
    <dbReference type="NCBI Taxonomy" id="282301"/>
    <lineage>
        <taxon>Eukaryota</taxon>
        <taxon>Metazoa</taxon>
        <taxon>Spiralia</taxon>
        <taxon>Lophotrochozoa</taxon>
        <taxon>Platyhelminthes</taxon>
        <taxon>Rhabditophora</taxon>
        <taxon>Macrostomorpha</taxon>
        <taxon>Macrostomida</taxon>
        <taxon>Macrostomidae</taxon>
        <taxon>Macrostomum</taxon>
    </lineage>
</organism>
<dbReference type="GO" id="GO:0016712">
    <property type="term" value="F:oxidoreductase activity, acting on paired donors, with incorporation or reduction of molecular oxygen, reduced flavin or flavoprotein as one donor, and incorporation of one atom of oxygen"/>
    <property type="evidence" value="ECO:0007669"/>
    <property type="project" value="TreeGrafter"/>
</dbReference>
<feature type="transmembrane region" description="Helical" evidence="9">
    <location>
        <begin position="12"/>
        <end position="32"/>
    </location>
</feature>
<dbReference type="Gene3D" id="1.10.630.10">
    <property type="entry name" value="Cytochrome P450"/>
    <property type="match status" value="1"/>
</dbReference>
<proteinExistence type="inferred from homology"/>
<dbReference type="PANTHER" id="PTHR24300">
    <property type="entry name" value="CYTOCHROME P450 508A4-RELATED"/>
    <property type="match status" value="1"/>
</dbReference>
<dbReference type="STRING" id="282301.A0A267EU23"/>
<name>A0A267EU23_9PLAT</name>
<sequence>VSPLNSSNMLFTVSNAIVVAVIALAICAYAYVKRALSKSPQGPVGVPGFGLLPLVMWRTVMNKRHRLFLLMQDIQKKYGDLASFQMGTQEIILVSGYETMREMFTMPDVFSGRPNTNYHKFLFKESGIAGSEGVLWQEHRQFALRILKDFGFGRNASELQIQEEAVQLMDFLRSKEGQLVDPRDFISKAVANVVTRFIFSNFSSYEDSDFNEFLKNLGGVTNQNVVGLLTAFYRFMPVETALALSPANKKQFDAITWIEDLSQQKVEEIRSKYNVDDEPSNYVEAYLQEQHRRGVDLGTFTDFQLVKTIWELYIAGVDTTSNTLGWSLIYAALNPELQDRCHAEIMAKIGKRQASLKDKKELHYCQAFLDESQRISTLVPMSVDHRATEDTEFRGYNISSDAMISVNLYGLHHDERYFPNPDKFDPDRFLTPDGQYKPSEYLNQFGVGKRSCLGEVLARMEVFLFFVTFMQHFRFEADSWTAEQREQILLGTEGIVHATIEHRLKVASRDN</sequence>
<keyword evidence="9" id="KW-1133">Transmembrane helix</keyword>
<evidence type="ECO:0000256" key="9">
    <source>
        <dbReference type="SAM" id="Phobius"/>
    </source>
</evidence>
<evidence type="ECO:0000313" key="10">
    <source>
        <dbReference type="EMBL" id="PAA65001.1"/>
    </source>
</evidence>
<dbReference type="InterPro" id="IPR017972">
    <property type="entry name" value="Cyt_P450_CS"/>
</dbReference>
<comment type="caution">
    <text evidence="10">The sequence shown here is derived from an EMBL/GenBank/DDBJ whole genome shotgun (WGS) entry which is preliminary data.</text>
</comment>
<keyword evidence="4 8" id="KW-0560">Oxidoreductase</keyword>
<dbReference type="GO" id="GO:0008395">
    <property type="term" value="F:steroid hydroxylase activity"/>
    <property type="evidence" value="ECO:0007669"/>
    <property type="project" value="TreeGrafter"/>
</dbReference>